<proteinExistence type="predicted"/>
<protein>
    <submittedName>
        <fullName evidence="1">Uncharacterized protein</fullName>
    </submittedName>
</protein>
<gene>
    <name evidence="1" type="ORF">OGATHE_006394</name>
</gene>
<accession>A0A9P8SY79</accession>
<evidence type="ECO:0000313" key="2">
    <source>
        <dbReference type="Proteomes" id="UP000788993"/>
    </source>
</evidence>
<keyword evidence="2" id="KW-1185">Reference proteome</keyword>
<sequence>MALSKDSLTLTVPRGGLLQGVSGMVLNLEAKVMDFLLCSPVESKAVCRGFTDLKDAGVTNPFVFFGVKYGFKNGDGEFGDDTSPPVGLKFSDSSSLRSLGEDVGSLCRECVVLRDVFALPEGLVTSVPKSRSLMDLVISCSFCSCFRGLVSMDRFKTPALLRRAAFFVANGGEGFLKVLRSNSRLFLFEGLSVFSIEDLSLSDS</sequence>
<reference evidence="1" key="2">
    <citation type="submission" date="2021-01" db="EMBL/GenBank/DDBJ databases">
        <authorList>
            <person name="Schikora-Tamarit M.A."/>
        </authorList>
    </citation>
    <scope>NUCLEOTIDE SEQUENCE</scope>
    <source>
        <strain evidence="1">NCAIM Y.01608</strain>
    </source>
</reference>
<name>A0A9P8SY79_9ASCO</name>
<dbReference type="Proteomes" id="UP000788993">
    <property type="component" value="Unassembled WGS sequence"/>
</dbReference>
<organism evidence="1 2">
    <name type="scientific">Ogataea polymorpha</name>
    <dbReference type="NCBI Taxonomy" id="460523"/>
    <lineage>
        <taxon>Eukaryota</taxon>
        <taxon>Fungi</taxon>
        <taxon>Dikarya</taxon>
        <taxon>Ascomycota</taxon>
        <taxon>Saccharomycotina</taxon>
        <taxon>Pichiomycetes</taxon>
        <taxon>Pichiales</taxon>
        <taxon>Pichiaceae</taxon>
        <taxon>Ogataea</taxon>
    </lineage>
</organism>
<evidence type="ECO:0000313" key="1">
    <source>
        <dbReference type="EMBL" id="KAH3658670.1"/>
    </source>
</evidence>
<dbReference type="AlphaFoldDB" id="A0A9P8SY79"/>
<reference evidence="1" key="1">
    <citation type="journal article" date="2021" name="Open Biol.">
        <title>Shared evolutionary footprints suggest mitochondrial oxidative damage underlies multiple complex I losses in fungi.</title>
        <authorList>
            <person name="Schikora-Tamarit M.A."/>
            <person name="Marcet-Houben M."/>
            <person name="Nosek J."/>
            <person name="Gabaldon T."/>
        </authorList>
    </citation>
    <scope>NUCLEOTIDE SEQUENCE</scope>
    <source>
        <strain evidence="1">NCAIM Y.01608</strain>
    </source>
</reference>
<comment type="caution">
    <text evidence="1">The sequence shown here is derived from an EMBL/GenBank/DDBJ whole genome shotgun (WGS) entry which is preliminary data.</text>
</comment>
<dbReference type="EMBL" id="JAEUBD010001571">
    <property type="protein sequence ID" value="KAH3658670.1"/>
    <property type="molecule type" value="Genomic_DNA"/>
</dbReference>